<accession>A0A0F5YHW0</accession>
<protein>
    <submittedName>
        <fullName evidence="1">Uncharacterized protein</fullName>
    </submittedName>
</protein>
<evidence type="ECO:0000313" key="2">
    <source>
        <dbReference type="Proteomes" id="UP000033607"/>
    </source>
</evidence>
<name>A0A0F5YHW0_9CYAN</name>
<dbReference type="EMBL" id="LATL02000095">
    <property type="protein sequence ID" value="KKD38486.1"/>
    <property type="molecule type" value="Genomic_DNA"/>
</dbReference>
<gene>
    <name evidence="1" type="ORF">WN50_08510</name>
</gene>
<reference evidence="1 2" key="1">
    <citation type="submission" date="2015-06" db="EMBL/GenBank/DDBJ databases">
        <title>Draft genome assembly of filamentous brackish cyanobacterium Limnoraphis robusta strain CS-951.</title>
        <authorList>
            <person name="Willis A."/>
            <person name="Parks M."/>
            <person name="Burford M.A."/>
        </authorList>
    </citation>
    <scope>NUCLEOTIDE SEQUENCE [LARGE SCALE GENOMIC DNA]</scope>
    <source>
        <strain evidence="1 2">CS-951</strain>
    </source>
</reference>
<sequence>MLKTMKTHSSSTRSQTIYPALGDTMTAKIRLTATAQEIENWKAFFNLLASANVIQLLEVSDNHNNRGNSQYQRAYLEADLKIDVSSVEGVMLLEGREDV</sequence>
<dbReference type="AlphaFoldDB" id="A0A0F5YHW0"/>
<comment type="caution">
    <text evidence="1">The sequence shown here is derived from an EMBL/GenBank/DDBJ whole genome shotgun (WGS) entry which is preliminary data.</text>
</comment>
<dbReference type="Proteomes" id="UP000033607">
    <property type="component" value="Unassembled WGS sequence"/>
</dbReference>
<proteinExistence type="predicted"/>
<organism evidence="1 2">
    <name type="scientific">Limnoraphis robusta CS-951</name>
    <dbReference type="NCBI Taxonomy" id="1637645"/>
    <lineage>
        <taxon>Bacteria</taxon>
        <taxon>Bacillati</taxon>
        <taxon>Cyanobacteriota</taxon>
        <taxon>Cyanophyceae</taxon>
        <taxon>Oscillatoriophycideae</taxon>
        <taxon>Oscillatoriales</taxon>
        <taxon>Sirenicapillariaceae</taxon>
        <taxon>Limnoraphis</taxon>
    </lineage>
</organism>
<evidence type="ECO:0000313" key="1">
    <source>
        <dbReference type="EMBL" id="KKD38486.1"/>
    </source>
</evidence>